<evidence type="ECO:0000256" key="4">
    <source>
        <dbReference type="ARBA" id="ARBA00022723"/>
    </source>
</evidence>
<dbReference type="RefSeq" id="WP_015415539.1">
    <property type="nucleotide sequence ID" value="NC_020409.1"/>
</dbReference>
<dbReference type="InterPro" id="IPR015892">
    <property type="entry name" value="Carbonic_anhydrase_CS"/>
</dbReference>
<dbReference type="KEGG" id="dpi:BN4_12261"/>
<dbReference type="STRING" id="1322246.BN4_12261"/>
<dbReference type="PATRIC" id="fig|879567.3.peg.2408"/>
<evidence type="ECO:0000313" key="11">
    <source>
        <dbReference type="EMBL" id="CCH49496.1"/>
    </source>
</evidence>
<dbReference type="EMBL" id="FO203427">
    <property type="protein sequence ID" value="CCH49496.1"/>
    <property type="molecule type" value="Genomic_DNA"/>
</dbReference>
<comment type="similarity">
    <text evidence="1 10">Belongs to the beta-class carbonic anhydrase family.</text>
</comment>
<feature type="binding site" evidence="9">
    <location>
        <position position="103"/>
    </location>
    <ligand>
        <name>Zn(2+)</name>
        <dbReference type="ChEBI" id="CHEBI:29105"/>
    </ligand>
</feature>
<dbReference type="GO" id="GO:0004089">
    <property type="term" value="F:carbonate dehydratase activity"/>
    <property type="evidence" value="ECO:0007669"/>
    <property type="project" value="UniProtKB-UniRule"/>
</dbReference>
<dbReference type="SUPFAM" id="SSF53056">
    <property type="entry name" value="beta-carbonic anhydrase, cab"/>
    <property type="match status" value="1"/>
</dbReference>
<comment type="function">
    <text evidence="10">Reversible hydration of carbon dioxide.</text>
</comment>
<evidence type="ECO:0000256" key="1">
    <source>
        <dbReference type="ARBA" id="ARBA00006217"/>
    </source>
</evidence>
<dbReference type="BioCyc" id="DPIE1322246:BN4_RS11355-MONOMER"/>
<evidence type="ECO:0000256" key="8">
    <source>
        <dbReference type="ARBA" id="ARBA00048348"/>
    </source>
</evidence>
<dbReference type="PANTHER" id="PTHR11002:SF76">
    <property type="entry name" value="CARBONIC ANHYDRASE"/>
    <property type="match status" value="1"/>
</dbReference>
<name>M1WKF2_PSEP2</name>
<dbReference type="GO" id="GO:0015976">
    <property type="term" value="P:carbon utilization"/>
    <property type="evidence" value="ECO:0007669"/>
    <property type="project" value="InterPro"/>
</dbReference>
<dbReference type="FunFam" id="3.40.1050.10:FF:000003">
    <property type="entry name" value="Carbonic anhydrase"/>
    <property type="match status" value="1"/>
</dbReference>
<gene>
    <name evidence="11" type="ordered locus">BN4_12261</name>
</gene>
<keyword evidence="5 9" id="KW-0862">Zinc</keyword>
<keyword evidence="4 9" id="KW-0479">Metal-binding</keyword>
<dbReference type="PANTHER" id="PTHR11002">
    <property type="entry name" value="CARBONIC ANHYDRASE"/>
    <property type="match status" value="1"/>
</dbReference>
<reference evidence="11 12" key="1">
    <citation type="journal article" date="2013" name="PLoS ONE">
        <title>The first genomic and proteomic characterization of a deep-sea sulfate reducer: insights into the piezophilic lifestyle of Desulfovibrio piezophilus.</title>
        <authorList>
            <person name="Pradel N."/>
            <person name="Ji B."/>
            <person name="Gimenez G."/>
            <person name="Talla E."/>
            <person name="Lenoble P."/>
            <person name="Garel M."/>
            <person name="Tamburini C."/>
            <person name="Fourquet P."/>
            <person name="Lebrun R."/>
            <person name="Bertin P."/>
            <person name="Denis Y."/>
            <person name="Pophillat M."/>
            <person name="Barbe V."/>
            <person name="Ollivier B."/>
            <person name="Dolla A."/>
        </authorList>
    </citation>
    <scope>NUCLEOTIDE SEQUENCE [LARGE SCALE GENOMIC DNA]</scope>
    <source>
        <strain evidence="12">DSM 10523 / SB164P1</strain>
    </source>
</reference>
<sequence length="225" mass="24859">MQDIRKFISGFNNFRNTYFCCENSPFEALRQGQNPRTMVIACSDSRTDPSLIMQCGPGEIFVVRNVANIVPPYEADSGFHGVSSAIEYAVKALKVANIIVLGHSGCGGIDALMHGTAVNNTEFIDKWLSVMNPVRDEVLGHFGEVHKKSCTACEMAGILASVRNLMTFPWIARRVDAGELDLHGWYFDMETGELLGYHPDSKAFESLSFLGHESEDSGEEQAKMI</sequence>
<dbReference type="Gene3D" id="3.40.1050.10">
    <property type="entry name" value="Carbonic anhydrase"/>
    <property type="match status" value="1"/>
</dbReference>
<evidence type="ECO:0000256" key="2">
    <source>
        <dbReference type="ARBA" id="ARBA00012925"/>
    </source>
</evidence>
<evidence type="ECO:0000256" key="10">
    <source>
        <dbReference type="RuleBase" id="RU003956"/>
    </source>
</evidence>
<reference evidence="12" key="2">
    <citation type="journal article" date="2013" name="Stand. Genomic Sci.">
        <title>Complete genome sequence of Desulfocapsa sulfexigens, a marine deltaproteobacterium specialized in disproportionating inorganic sulfur compounds.</title>
        <authorList>
            <person name="Finster K.W."/>
            <person name="Kjeldsen K.U."/>
            <person name="Kube M."/>
            <person name="Reinhardt R."/>
            <person name="Mussmann M."/>
            <person name="Amann R."/>
            <person name="Schreiber L."/>
        </authorList>
    </citation>
    <scope>NUCLEOTIDE SEQUENCE [LARGE SCALE GENOMIC DNA]</scope>
    <source>
        <strain evidence="12">DSM 10523 / SB164P1</strain>
    </source>
</reference>
<evidence type="ECO:0000256" key="3">
    <source>
        <dbReference type="ARBA" id="ARBA00014628"/>
    </source>
</evidence>
<dbReference type="InterPro" id="IPR001765">
    <property type="entry name" value="Carbonic_anhydrase"/>
</dbReference>
<feature type="binding site" evidence="9">
    <location>
        <position position="44"/>
    </location>
    <ligand>
        <name>Zn(2+)</name>
        <dbReference type="ChEBI" id="CHEBI:29105"/>
    </ligand>
</feature>
<evidence type="ECO:0000256" key="5">
    <source>
        <dbReference type="ARBA" id="ARBA00022833"/>
    </source>
</evidence>
<keyword evidence="6 10" id="KW-0456">Lyase</keyword>
<dbReference type="InterPro" id="IPR036874">
    <property type="entry name" value="Carbonic_anhydrase_sf"/>
</dbReference>
<comment type="cofactor">
    <cofactor evidence="9">
        <name>Zn(2+)</name>
        <dbReference type="ChEBI" id="CHEBI:29105"/>
    </cofactor>
    <text evidence="9">Binds 1 zinc ion per subunit.</text>
</comment>
<evidence type="ECO:0000313" key="12">
    <source>
        <dbReference type="Proteomes" id="UP000011724"/>
    </source>
</evidence>
<dbReference type="EC" id="4.2.1.1" evidence="2 10"/>
<dbReference type="GO" id="GO:0008270">
    <property type="term" value="F:zinc ion binding"/>
    <property type="evidence" value="ECO:0007669"/>
    <property type="project" value="UniProtKB-UniRule"/>
</dbReference>
<organism evidence="11 12">
    <name type="scientific">Pseudodesulfovibrio piezophilus (strain DSM 21447 / JCM 15486 / C1TLV30)</name>
    <name type="common">Desulfovibrio piezophilus</name>
    <dbReference type="NCBI Taxonomy" id="1322246"/>
    <lineage>
        <taxon>Bacteria</taxon>
        <taxon>Pseudomonadati</taxon>
        <taxon>Thermodesulfobacteriota</taxon>
        <taxon>Desulfovibrionia</taxon>
        <taxon>Desulfovibrionales</taxon>
        <taxon>Desulfovibrionaceae</taxon>
    </lineage>
</organism>
<dbReference type="PROSITE" id="PS00705">
    <property type="entry name" value="PROK_CO2_ANHYDRASE_2"/>
    <property type="match status" value="1"/>
</dbReference>
<proteinExistence type="inferred from homology"/>
<dbReference type="eggNOG" id="COG0288">
    <property type="taxonomic scope" value="Bacteria"/>
</dbReference>
<accession>M1WKF2</accession>
<dbReference type="AlphaFoldDB" id="M1WKF2"/>
<protein>
    <recommendedName>
        <fullName evidence="3 10">Carbonic anhydrase</fullName>
        <ecNumber evidence="2 10">4.2.1.1</ecNumber>
    </recommendedName>
    <alternativeName>
        <fullName evidence="7 10">Carbonate dehydratase</fullName>
    </alternativeName>
</protein>
<dbReference type="HOGENOM" id="CLU_053879_5_3_7"/>
<feature type="binding site" evidence="9">
    <location>
        <position position="106"/>
    </location>
    <ligand>
        <name>Zn(2+)</name>
        <dbReference type="ChEBI" id="CHEBI:29105"/>
    </ligand>
</feature>
<evidence type="ECO:0000256" key="9">
    <source>
        <dbReference type="PIRSR" id="PIRSR601765-1"/>
    </source>
</evidence>
<dbReference type="SMART" id="SM00947">
    <property type="entry name" value="Pro_CA"/>
    <property type="match status" value="1"/>
</dbReference>
<dbReference type="InterPro" id="IPR045066">
    <property type="entry name" value="Beta_CA_cladeB"/>
</dbReference>
<dbReference type="Proteomes" id="UP000011724">
    <property type="component" value="Chromosome"/>
</dbReference>
<evidence type="ECO:0000256" key="6">
    <source>
        <dbReference type="ARBA" id="ARBA00023239"/>
    </source>
</evidence>
<dbReference type="OrthoDB" id="9797527at2"/>
<dbReference type="CDD" id="cd00884">
    <property type="entry name" value="beta_CA_cladeB"/>
    <property type="match status" value="1"/>
</dbReference>
<keyword evidence="12" id="KW-1185">Reference proteome</keyword>
<dbReference type="Pfam" id="PF00484">
    <property type="entry name" value="Pro_CA"/>
    <property type="match status" value="1"/>
</dbReference>
<comment type="catalytic activity">
    <reaction evidence="8 10">
        <text>hydrogencarbonate + H(+) = CO2 + H2O</text>
        <dbReference type="Rhea" id="RHEA:10748"/>
        <dbReference type="ChEBI" id="CHEBI:15377"/>
        <dbReference type="ChEBI" id="CHEBI:15378"/>
        <dbReference type="ChEBI" id="CHEBI:16526"/>
        <dbReference type="ChEBI" id="CHEBI:17544"/>
        <dbReference type="EC" id="4.2.1.1"/>
    </reaction>
</comment>
<feature type="binding site" evidence="9">
    <location>
        <position position="42"/>
    </location>
    <ligand>
        <name>Zn(2+)</name>
        <dbReference type="ChEBI" id="CHEBI:29105"/>
    </ligand>
</feature>
<evidence type="ECO:0000256" key="7">
    <source>
        <dbReference type="ARBA" id="ARBA00031969"/>
    </source>
</evidence>